<evidence type="ECO:0000313" key="2">
    <source>
        <dbReference type="Proteomes" id="UP001217485"/>
    </source>
</evidence>
<evidence type="ECO:0000313" key="1">
    <source>
        <dbReference type="EMBL" id="MDC0677980.1"/>
    </source>
</evidence>
<accession>A0ABT5BWL3</accession>
<organism evidence="1 2">
    <name type="scientific">Sorangium atrum</name>
    <dbReference type="NCBI Taxonomy" id="2995308"/>
    <lineage>
        <taxon>Bacteria</taxon>
        <taxon>Pseudomonadati</taxon>
        <taxon>Myxococcota</taxon>
        <taxon>Polyangia</taxon>
        <taxon>Polyangiales</taxon>
        <taxon>Polyangiaceae</taxon>
        <taxon>Sorangium</taxon>
    </lineage>
</organism>
<protein>
    <submittedName>
        <fullName evidence="1">Uncharacterized protein</fullName>
    </submittedName>
</protein>
<dbReference type="RefSeq" id="WP_272094739.1">
    <property type="nucleotide sequence ID" value="NZ_JAQNDK010000001.1"/>
</dbReference>
<name>A0ABT5BWL3_9BACT</name>
<dbReference type="EMBL" id="JAQNDK010000001">
    <property type="protein sequence ID" value="MDC0677980.1"/>
    <property type="molecule type" value="Genomic_DNA"/>
</dbReference>
<keyword evidence="2" id="KW-1185">Reference proteome</keyword>
<sequence length="43" mass="5022">MEVEVRVGEIDDAMGSRQRNIDLWEPDTIHFEPREPANCFNFG</sequence>
<dbReference type="Proteomes" id="UP001217485">
    <property type="component" value="Unassembled WGS sequence"/>
</dbReference>
<gene>
    <name evidence="1" type="ORF">POL72_09575</name>
</gene>
<comment type="caution">
    <text evidence="1">The sequence shown here is derived from an EMBL/GenBank/DDBJ whole genome shotgun (WGS) entry which is preliminary data.</text>
</comment>
<reference evidence="1 2" key="1">
    <citation type="submission" date="2023-01" db="EMBL/GenBank/DDBJ databases">
        <title>Minimal conservation of predation-associated metabolite biosynthetic gene clusters underscores biosynthetic potential of Myxococcota including descriptions for ten novel species: Archangium lansinium sp. nov., Myxococcus landrumus sp. nov., Nannocystis bai.</title>
        <authorList>
            <person name="Ahearne A."/>
            <person name="Stevens C."/>
            <person name="Dowd S."/>
        </authorList>
    </citation>
    <scope>NUCLEOTIDE SEQUENCE [LARGE SCALE GENOMIC DNA]</scope>
    <source>
        <strain evidence="1 2">WIWO2</strain>
    </source>
</reference>
<proteinExistence type="predicted"/>